<comment type="caution">
    <text evidence="1">The sequence shown here is derived from an EMBL/GenBank/DDBJ whole genome shotgun (WGS) entry which is preliminary data.</text>
</comment>
<accession>A0AAX2CCK3</accession>
<evidence type="ECO:0000313" key="2">
    <source>
        <dbReference type="Proteomes" id="UP000242164"/>
    </source>
</evidence>
<reference evidence="1 2" key="1">
    <citation type="submission" date="2016-08" db="EMBL/GenBank/DDBJ databases">
        <authorList>
            <person name="Loux V."/>
            <person name="Rue O."/>
        </authorList>
    </citation>
    <scope>NUCLEOTIDE SEQUENCE [LARGE SCALE GENOMIC DNA]</scope>
    <source>
        <strain evidence="1 2">AFSSA_08CEB44bac</strain>
    </source>
</reference>
<dbReference type="AlphaFoldDB" id="A0AAX2CCK3"/>
<dbReference type="EMBL" id="FMIK01000015">
    <property type="protein sequence ID" value="SCL84481.1"/>
    <property type="molecule type" value="Genomic_DNA"/>
</dbReference>
<name>A0AAX2CCK3_9BACI</name>
<proteinExistence type="predicted"/>
<protein>
    <submittedName>
        <fullName evidence="1">Uncharacterized protein</fullName>
    </submittedName>
</protein>
<dbReference type="Proteomes" id="UP000242164">
    <property type="component" value="Unassembled WGS sequence"/>
</dbReference>
<evidence type="ECO:0000313" key="1">
    <source>
        <dbReference type="EMBL" id="SCL84481.1"/>
    </source>
</evidence>
<organism evidence="1 2">
    <name type="scientific">Bacillus cytotoxicus</name>
    <dbReference type="NCBI Taxonomy" id="580165"/>
    <lineage>
        <taxon>Bacteria</taxon>
        <taxon>Bacillati</taxon>
        <taxon>Bacillota</taxon>
        <taxon>Bacilli</taxon>
        <taxon>Bacillales</taxon>
        <taxon>Bacillaceae</taxon>
        <taxon>Bacillus</taxon>
        <taxon>Bacillus cereus group</taxon>
    </lineage>
</organism>
<gene>
    <name evidence="1" type="ORF">BCB44BAC_00567</name>
</gene>
<sequence length="19" mass="2287">MKRLDEIILDTSTDDTYEK</sequence>